<evidence type="ECO:0000256" key="4">
    <source>
        <dbReference type="ARBA" id="ARBA00018522"/>
    </source>
</evidence>
<comment type="pathway">
    <text evidence="1">Amino-acid biosynthesis; L-cysteine biosynthesis; L-cysteine from L-serine: step 1/2.</text>
</comment>
<feature type="domain" description="Serine acetyltransferase N-terminal" evidence="12">
    <location>
        <begin position="3"/>
        <end position="35"/>
    </location>
</feature>
<dbReference type="InterPro" id="IPR053376">
    <property type="entry name" value="Serine_acetyltransferase"/>
</dbReference>
<evidence type="ECO:0000256" key="7">
    <source>
        <dbReference type="ARBA" id="ARBA00023192"/>
    </source>
</evidence>
<comment type="catalytic activity">
    <reaction evidence="9 10">
        <text>L-serine + acetyl-CoA = O-acetyl-L-serine + CoA</text>
        <dbReference type="Rhea" id="RHEA:24560"/>
        <dbReference type="ChEBI" id="CHEBI:33384"/>
        <dbReference type="ChEBI" id="CHEBI:57287"/>
        <dbReference type="ChEBI" id="CHEBI:57288"/>
        <dbReference type="ChEBI" id="CHEBI:58340"/>
        <dbReference type="EC" id="2.3.1.30"/>
    </reaction>
</comment>
<keyword evidence="5" id="KW-0028">Amino-acid biosynthesis</keyword>
<proteinExistence type="inferred from homology"/>
<keyword evidence="7" id="KW-0198">Cysteine biosynthesis</keyword>
<dbReference type="EMBL" id="JAGGLG010000012">
    <property type="protein sequence ID" value="MBP2018381.1"/>
    <property type="molecule type" value="Genomic_DNA"/>
</dbReference>
<keyword evidence="6 10" id="KW-0808">Transferase</keyword>
<dbReference type="InterPro" id="IPR010493">
    <property type="entry name" value="Ser_AcTrfase_N"/>
</dbReference>
<protein>
    <recommendedName>
        <fullName evidence="4 10">Serine acetyltransferase</fullName>
        <ecNumber evidence="3 10">2.3.1.30</ecNumber>
    </recommendedName>
</protein>
<dbReference type="InterPro" id="IPR005881">
    <property type="entry name" value="Ser_O-AcTrfase"/>
</dbReference>
<dbReference type="PIRSF" id="PIRSF000441">
    <property type="entry name" value="CysE"/>
    <property type="match status" value="1"/>
</dbReference>
<comment type="caution">
    <text evidence="13">The sequence shown here is derived from an EMBL/GenBank/DDBJ whole genome shotgun (WGS) entry which is preliminary data.</text>
</comment>
<keyword evidence="8 10" id="KW-0012">Acyltransferase</keyword>
<evidence type="ECO:0000256" key="6">
    <source>
        <dbReference type="ARBA" id="ARBA00022679"/>
    </source>
</evidence>
<dbReference type="NCBIfam" id="NF041874">
    <property type="entry name" value="EPS_EpsC"/>
    <property type="match status" value="1"/>
</dbReference>
<evidence type="ECO:0000256" key="1">
    <source>
        <dbReference type="ARBA" id="ARBA00004876"/>
    </source>
</evidence>
<evidence type="ECO:0000259" key="12">
    <source>
        <dbReference type="Pfam" id="PF06426"/>
    </source>
</evidence>
<dbReference type="InterPro" id="IPR042122">
    <property type="entry name" value="Ser_AcTrfase_N_sf"/>
</dbReference>
<dbReference type="Proteomes" id="UP001519289">
    <property type="component" value="Unassembled WGS sequence"/>
</dbReference>
<dbReference type="Pfam" id="PF06426">
    <property type="entry name" value="SATase_N"/>
    <property type="match status" value="1"/>
</dbReference>
<evidence type="ECO:0000256" key="3">
    <source>
        <dbReference type="ARBA" id="ARBA00013266"/>
    </source>
</evidence>
<evidence type="ECO:0000313" key="14">
    <source>
        <dbReference type="Proteomes" id="UP001519289"/>
    </source>
</evidence>
<dbReference type="EC" id="2.3.1.30" evidence="3 10"/>
<evidence type="ECO:0000256" key="5">
    <source>
        <dbReference type="ARBA" id="ARBA00022605"/>
    </source>
</evidence>
<dbReference type="NCBIfam" id="TIGR01172">
    <property type="entry name" value="cysE"/>
    <property type="match status" value="1"/>
</dbReference>
<dbReference type="InterPro" id="IPR045304">
    <property type="entry name" value="LbH_SAT"/>
</dbReference>
<name>A0ABS4JTR6_9FIRM</name>
<dbReference type="InterPro" id="IPR011004">
    <property type="entry name" value="Trimer_LpxA-like_sf"/>
</dbReference>
<dbReference type="RefSeq" id="WP_209466505.1">
    <property type="nucleotide sequence ID" value="NZ_JAGGLG010000012.1"/>
</dbReference>
<dbReference type="GO" id="GO:0009001">
    <property type="term" value="F:serine O-acetyltransferase activity"/>
    <property type="evidence" value="ECO:0007669"/>
    <property type="project" value="UniProtKB-EC"/>
</dbReference>
<organism evidence="13 14">
    <name type="scientific">Symbiobacterium terraclitae</name>
    <dbReference type="NCBI Taxonomy" id="557451"/>
    <lineage>
        <taxon>Bacteria</taxon>
        <taxon>Bacillati</taxon>
        <taxon>Bacillota</taxon>
        <taxon>Clostridia</taxon>
        <taxon>Eubacteriales</taxon>
        <taxon>Symbiobacteriaceae</taxon>
        <taxon>Symbiobacterium</taxon>
    </lineage>
</organism>
<sequence>MLSQIRRDIQVVLERDPAARSVLEVLLCYPGLKAIWAHRVAHWLWKRNFKLLARVISQISRFFTQIEIHPGAVIGQGVFIDHGSGVVIGETAEIGDNVTIYQGVTLGGTGKEKGKRHPTIESGVVIGNGARILGSFRVGANSRIGAGAVVLREVPPNSTVVGNPGRVVVQNGVRTDQLDMIHMPDPIANMFDQMQRQIDRLTQRIERLEEENRALRRAQEGLTHGHSHL</sequence>
<evidence type="ECO:0000256" key="2">
    <source>
        <dbReference type="ARBA" id="ARBA00007274"/>
    </source>
</evidence>
<dbReference type="Gene3D" id="2.160.10.10">
    <property type="entry name" value="Hexapeptide repeat proteins"/>
    <property type="match status" value="1"/>
</dbReference>
<evidence type="ECO:0000256" key="11">
    <source>
        <dbReference type="SAM" id="Coils"/>
    </source>
</evidence>
<feature type="coiled-coil region" evidence="11">
    <location>
        <begin position="191"/>
        <end position="225"/>
    </location>
</feature>
<evidence type="ECO:0000313" key="13">
    <source>
        <dbReference type="EMBL" id="MBP2018381.1"/>
    </source>
</evidence>
<evidence type="ECO:0000256" key="10">
    <source>
        <dbReference type="PIRNR" id="PIRNR000441"/>
    </source>
</evidence>
<keyword evidence="11" id="KW-0175">Coiled coil</keyword>
<dbReference type="SUPFAM" id="SSF51161">
    <property type="entry name" value="Trimeric LpxA-like enzymes"/>
    <property type="match status" value="1"/>
</dbReference>
<accession>A0ABS4JTR6</accession>
<keyword evidence="14" id="KW-1185">Reference proteome</keyword>
<dbReference type="Gene3D" id="1.10.3130.10">
    <property type="entry name" value="serine acetyltransferase, domain 1"/>
    <property type="match status" value="1"/>
</dbReference>
<gene>
    <name evidence="13" type="ORF">J2Z79_001789</name>
</gene>
<comment type="similarity">
    <text evidence="2 10">Belongs to the transferase hexapeptide repeat family.</text>
</comment>
<evidence type="ECO:0000256" key="9">
    <source>
        <dbReference type="ARBA" id="ARBA00049486"/>
    </source>
</evidence>
<dbReference type="CDD" id="cd03354">
    <property type="entry name" value="LbH_SAT"/>
    <property type="match status" value="1"/>
</dbReference>
<dbReference type="PANTHER" id="PTHR42811">
    <property type="entry name" value="SERINE ACETYLTRANSFERASE"/>
    <property type="match status" value="1"/>
</dbReference>
<evidence type="ECO:0000256" key="8">
    <source>
        <dbReference type="ARBA" id="ARBA00023315"/>
    </source>
</evidence>
<dbReference type="InterPro" id="IPR001451">
    <property type="entry name" value="Hexapep"/>
</dbReference>
<reference evidence="13 14" key="1">
    <citation type="submission" date="2021-03" db="EMBL/GenBank/DDBJ databases">
        <title>Genomic Encyclopedia of Type Strains, Phase IV (KMG-IV): sequencing the most valuable type-strain genomes for metagenomic binning, comparative biology and taxonomic classification.</title>
        <authorList>
            <person name="Goeker M."/>
        </authorList>
    </citation>
    <scope>NUCLEOTIDE SEQUENCE [LARGE SCALE GENOMIC DNA]</scope>
    <source>
        <strain evidence="13 14">DSM 27138</strain>
    </source>
</reference>
<dbReference type="Pfam" id="PF00132">
    <property type="entry name" value="Hexapep"/>
    <property type="match status" value="1"/>
</dbReference>